<protein>
    <submittedName>
        <fullName evidence="2">6-aminohexanoate-dimer hydrolase</fullName>
    </submittedName>
</protein>
<dbReference type="EMBL" id="BJCC01000028">
    <property type="protein sequence ID" value="GCF95173.1"/>
    <property type="molecule type" value="Genomic_DNA"/>
</dbReference>
<dbReference type="InterPro" id="IPR050789">
    <property type="entry name" value="Diverse_Enzym_Activities"/>
</dbReference>
<dbReference type="OrthoDB" id="9773047at2"/>
<dbReference type="AlphaFoldDB" id="A0A4P5PQ52"/>
<dbReference type="GO" id="GO:0016787">
    <property type="term" value="F:hydrolase activity"/>
    <property type="evidence" value="ECO:0007669"/>
    <property type="project" value="UniProtKB-KW"/>
</dbReference>
<dbReference type="PANTHER" id="PTHR43283:SF7">
    <property type="entry name" value="BETA-LACTAMASE-RELATED DOMAIN-CONTAINING PROTEIN"/>
    <property type="match status" value="1"/>
</dbReference>
<gene>
    <name evidence="2" type="ORF">NRIC_30640</name>
</gene>
<evidence type="ECO:0000259" key="1">
    <source>
        <dbReference type="Pfam" id="PF00144"/>
    </source>
</evidence>
<sequence>MNQTELDQVIQEHYGNTAGLIIQQNGDMLYEAYFNNCDKESTIHLYSVTKSIVSLLIGIAIDKGYIKSEQQKILDFFPEYIVDSSRSELNELTIKHLLTMKTAYQFAEEPYEAFFTSEDWVRFVLDQLKAPLSEGFRYTPIIGPDLLTGILERATEKTVLDFAEEVLFGPLGLRVEKKIVFRSFEEQMAFYVSTTTSGWVADPTGTNAAGWGLTMTTSDLLRIGQCIMNQGVWEEDQLVSEEWLKKMTQEHNRWEEMDLPYGYLWWLLGDEEYAALGDGGNMLYINAPLKLVVAMTGLFAEGAADRVTFIKERLLPIMVEK</sequence>
<comment type="caution">
    <text evidence="2">The sequence shown here is derived from an EMBL/GenBank/DDBJ whole genome shotgun (WGS) entry which is preliminary data.</text>
</comment>
<dbReference type="Proteomes" id="UP000290567">
    <property type="component" value="Unassembled WGS sequence"/>
</dbReference>
<dbReference type="SUPFAM" id="SSF56601">
    <property type="entry name" value="beta-lactamase/transpeptidase-like"/>
    <property type="match status" value="1"/>
</dbReference>
<dbReference type="Gene3D" id="3.40.710.10">
    <property type="entry name" value="DD-peptidase/beta-lactamase superfamily"/>
    <property type="match status" value="1"/>
</dbReference>
<evidence type="ECO:0000313" key="2">
    <source>
        <dbReference type="EMBL" id="GCF95173.1"/>
    </source>
</evidence>
<dbReference type="RefSeq" id="WP_146623572.1">
    <property type="nucleotide sequence ID" value="NZ_BJCC01000028.1"/>
</dbReference>
<accession>A0A4P5PQ52</accession>
<keyword evidence="3" id="KW-1185">Reference proteome</keyword>
<dbReference type="PANTHER" id="PTHR43283">
    <property type="entry name" value="BETA-LACTAMASE-RELATED"/>
    <property type="match status" value="1"/>
</dbReference>
<name>A0A4P5PQ52_9ENTE</name>
<evidence type="ECO:0000313" key="3">
    <source>
        <dbReference type="Proteomes" id="UP000290567"/>
    </source>
</evidence>
<feature type="domain" description="Beta-lactamase-related" evidence="1">
    <location>
        <begin position="7"/>
        <end position="295"/>
    </location>
</feature>
<proteinExistence type="predicted"/>
<organism evidence="2 3">
    <name type="scientific">Enterococcus florum</name>
    <dbReference type="NCBI Taxonomy" id="2480627"/>
    <lineage>
        <taxon>Bacteria</taxon>
        <taxon>Bacillati</taxon>
        <taxon>Bacillota</taxon>
        <taxon>Bacilli</taxon>
        <taxon>Lactobacillales</taxon>
        <taxon>Enterococcaceae</taxon>
        <taxon>Enterococcus</taxon>
    </lineage>
</organism>
<dbReference type="Pfam" id="PF00144">
    <property type="entry name" value="Beta-lactamase"/>
    <property type="match status" value="1"/>
</dbReference>
<reference evidence="3" key="1">
    <citation type="submission" date="2019-02" db="EMBL/GenBank/DDBJ databases">
        <title>Draft genome sequence of Enterococcus sp. Gos25-1.</title>
        <authorList>
            <person name="Tanaka N."/>
            <person name="Shiwa Y."/>
            <person name="Fujita N."/>
        </authorList>
    </citation>
    <scope>NUCLEOTIDE SEQUENCE [LARGE SCALE GENOMIC DNA]</scope>
    <source>
        <strain evidence="3">Gos25-1</strain>
    </source>
</reference>
<dbReference type="InterPro" id="IPR012338">
    <property type="entry name" value="Beta-lactam/transpept-like"/>
</dbReference>
<keyword evidence="2" id="KW-0378">Hydrolase</keyword>
<dbReference type="InterPro" id="IPR001466">
    <property type="entry name" value="Beta-lactam-related"/>
</dbReference>